<feature type="domain" description="DUF1540" evidence="1">
    <location>
        <begin position="19"/>
        <end position="58"/>
    </location>
</feature>
<protein>
    <recommendedName>
        <fullName evidence="1">DUF1540 domain-containing protein</fullName>
    </recommendedName>
</protein>
<name>A0A078KTP4_9FIRM</name>
<dbReference type="Pfam" id="PF07561">
    <property type="entry name" value="DUF1540"/>
    <property type="match status" value="1"/>
</dbReference>
<gene>
    <name evidence="2" type="ORF">CCDG5_1365</name>
</gene>
<accession>A0A078KTP4</accession>
<evidence type="ECO:0000313" key="3">
    <source>
        <dbReference type="Proteomes" id="UP000032431"/>
    </source>
</evidence>
<proteinExistence type="predicted"/>
<sequence length="64" mass="7348">MSTEYSDKKTKKIEYIPGIECDVTNCVYNDEKRNCYAEKIKVGPMHASSKHETLCATFEQKPES</sequence>
<dbReference type="OrthoDB" id="1863121at2"/>
<keyword evidence="3" id="KW-1185">Reference proteome</keyword>
<dbReference type="HOGENOM" id="CLU_211997_0_0_9"/>
<dbReference type="InterPro" id="IPR011437">
    <property type="entry name" value="DUF1540"/>
</dbReference>
<dbReference type="EMBL" id="LM995447">
    <property type="protein sequence ID" value="CDZ24479.1"/>
    <property type="molecule type" value="Genomic_DNA"/>
</dbReference>
<dbReference type="Proteomes" id="UP000032431">
    <property type="component" value="Chromosome I"/>
</dbReference>
<evidence type="ECO:0000313" key="2">
    <source>
        <dbReference type="EMBL" id="CDZ24479.1"/>
    </source>
</evidence>
<reference evidence="3" key="1">
    <citation type="submission" date="2014-07" db="EMBL/GenBank/DDBJ databases">
        <authorList>
            <person name="Wibberg D."/>
        </authorList>
    </citation>
    <scope>NUCLEOTIDE SEQUENCE [LARGE SCALE GENOMIC DNA]</scope>
    <source>
        <strain evidence="3">DG5</strain>
    </source>
</reference>
<organism evidence="2 3">
    <name type="scientific">[Clostridium] cellulosi</name>
    <dbReference type="NCBI Taxonomy" id="29343"/>
    <lineage>
        <taxon>Bacteria</taxon>
        <taxon>Bacillati</taxon>
        <taxon>Bacillota</taxon>
        <taxon>Clostridia</taxon>
        <taxon>Eubacteriales</taxon>
        <taxon>Oscillospiraceae</taxon>
        <taxon>Oscillospiraceae incertae sedis</taxon>
    </lineage>
</organism>
<evidence type="ECO:0000259" key="1">
    <source>
        <dbReference type="Pfam" id="PF07561"/>
    </source>
</evidence>
<dbReference type="KEGG" id="ccel:CCDG5_1365"/>
<dbReference type="PATRIC" id="fig|29343.3.peg.1437"/>
<dbReference type="AlphaFoldDB" id="A0A078KTP4"/>